<dbReference type="Gramene" id="KQL05470">
    <property type="protein sequence ID" value="KQL05470"/>
    <property type="gene ID" value="SETIT_005261mg"/>
</dbReference>
<dbReference type="Proteomes" id="UP000004995">
    <property type="component" value="Unassembled WGS sequence"/>
</dbReference>
<accession>K3XTK4</accession>
<protein>
    <submittedName>
        <fullName evidence="1">Uncharacterized protein</fullName>
    </submittedName>
</protein>
<proteinExistence type="predicted"/>
<dbReference type="EnsemblPlants" id="KQL05470">
    <property type="protein sequence ID" value="KQL05470"/>
    <property type="gene ID" value="SETIT_005261mg"/>
</dbReference>
<evidence type="ECO:0000313" key="1">
    <source>
        <dbReference type="EnsemblPlants" id="KQL05470"/>
    </source>
</evidence>
<sequence length="38" mass="4381">MYLTIFLFCVSDIYVCAAKMLTNLYEYGLTMPHLTTSL</sequence>
<organism evidence="1 2">
    <name type="scientific">Setaria italica</name>
    <name type="common">Foxtail millet</name>
    <name type="synonym">Panicum italicum</name>
    <dbReference type="NCBI Taxonomy" id="4555"/>
    <lineage>
        <taxon>Eukaryota</taxon>
        <taxon>Viridiplantae</taxon>
        <taxon>Streptophyta</taxon>
        <taxon>Embryophyta</taxon>
        <taxon>Tracheophyta</taxon>
        <taxon>Spermatophyta</taxon>
        <taxon>Magnoliopsida</taxon>
        <taxon>Liliopsida</taxon>
        <taxon>Poales</taxon>
        <taxon>Poaceae</taxon>
        <taxon>PACMAD clade</taxon>
        <taxon>Panicoideae</taxon>
        <taxon>Panicodae</taxon>
        <taxon>Paniceae</taxon>
        <taxon>Cenchrinae</taxon>
        <taxon>Setaria</taxon>
    </lineage>
</organism>
<reference evidence="2" key="1">
    <citation type="journal article" date="2012" name="Nat. Biotechnol.">
        <title>Reference genome sequence of the model plant Setaria.</title>
        <authorList>
            <person name="Bennetzen J.L."/>
            <person name="Schmutz J."/>
            <person name="Wang H."/>
            <person name="Percifield R."/>
            <person name="Hawkins J."/>
            <person name="Pontaroli A.C."/>
            <person name="Estep M."/>
            <person name="Feng L."/>
            <person name="Vaughn J.N."/>
            <person name="Grimwood J."/>
            <person name="Jenkins J."/>
            <person name="Barry K."/>
            <person name="Lindquist E."/>
            <person name="Hellsten U."/>
            <person name="Deshpande S."/>
            <person name="Wang X."/>
            <person name="Wu X."/>
            <person name="Mitros T."/>
            <person name="Triplett J."/>
            <person name="Yang X."/>
            <person name="Ye C.Y."/>
            <person name="Mauro-Herrera M."/>
            <person name="Wang L."/>
            <person name="Li P."/>
            <person name="Sharma M."/>
            <person name="Sharma R."/>
            <person name="Ronald P.C."/>
            <person name="Panaud O."/>
            <person name="Kellogg E.A."/>
            <person name="Brutnell T.P."/>
            <person name="Doust A.N."/>
            <person name="Tuskan G.A."/>
            <person name="Rokhsar D."/>
            <person name="Devos K.M."/>
        </authorList>
    </citation>
    <scope>NUCLEOTIDE SEQUENCE [LARGE SCALE GENOMIC DNA]</scope>
    <source>
        <strain evidence="2">cv. Yugu1</strain>
    </source>
</reference>
<reference evidence="1" key="2">
    <citation type="submission" date="2018-08" db="UniProtKB">
        <authorList>
            <consortium name="EnsemblPlants"/>
        </authorList>
    </citation>
    <scope>IDENTIFICATION</scope>
    <source>
        <strain evidence="1">Yugu1</strain>
    </source>
</reference>
<keyword evidence="2" id="KW-1185">Reference proteome</keyword>
<dbReference type="EMBL" id="AGNK02003116">
    <property type="status" value="NOT_ANNOTATED_CDS"/>
    <property type="molecule type" value="Genomic_DNA"/>
</dbReference>
<name>K3XTK4_SETIT</name>
<dbReference type="AlphaFoldDB" id="K3XTK4"/>
<dbReference type="InParanoid" id="K3XTK4"/>
<evidence type="ECO:0000313" key="2">
    <source>
        <dbReference type="Proteomes" id="UP000004995"/>
    </source>
</evidence>
<dbReference type="HOGENOM" id="CLU_3336489_0_0_1"/>